<evidence type="ECO:0000313" key="1">
    <source>
        <dbReference type="EMBL" id="RXR33041.1"/>
    </source>
</evidence>
<name>A0A4Q1KSH1_9FLAO</name>
<gene>
    <name evidence="1" type="ORF">EQG68_05985</name>
</gene>
<dbReference type="Proteomes" id="UP000289734">
    <property type="component" value="Unassembled WGS sequence"/>
</dbReference>
<organism evidence="1 2">
    <name type="scientific">Flavobacterium piscinae</name>
    <dbReference type="NCBI Taxonomy" id="2506424"/>
    <lineage>
        <taxon>Bacteria</taxon>
        <taxon>Pseudomonadati</taxon>
        <taxon>Bacteroidota</taxon>
        <taxon>Flavobacteriia</taxon>
        <taxon>Flavobacteriales</taxon>
        <taxon>Flavobacteriaceae</taxon>
        <taxon>Flavobacterium</taxon>
    </lineage>
</organism>
<reference evidence="2" key="1">
    <citation type="submission" date="2019-01" db="EMBL/GenBank/DDBJ databases">
        <title>Cytophagaceae bacterium strain CAR-16.</title>
        <authorList>
            <person name="Chen W.-M."/>
        </authorList>
    </citation>
    <scope>NUCLEOTIDE SEQUENCE [LARGE SCALE GENOMIC DNA]</scope>
    <source>
        <strain evidence="2">ICH-30</strain>
    </source>
</reference>
<dbReference type="RefSeq" id="WP_129463885.1">
    <property type="nucleotide sequence ID" value="NZ_JACSXZ010000001.1"/>
</dbReference>
<keyword evidence="2" id="KW-1185">Reference proteome</keyword>
<dbReference type="OrthoDB" id="1117699at2"/>
<proteinExistence type="predicted"/>
<accession>A0A4Q1KSH1</accession>
<dbReference type="EMBL" id="SBKQ01000005">
    <property type="protein sequence ID" value="RXR33041.1"/>
    <property type="molecule type" value="Genomic_DNA"/>
</dbReference>
<protein>
    <submittedName>
        <fullName evidence="1">Uncharacterized protein</fullName>
    </submittedName>
</protein>
<sequence>MDNPTVGIENGETLKINNRTNVYTEVNIPRYSYYVGHGISDEVEHLYTKGLPFAKSFKNAMKEYFTNCPKLIGKIEQEVFKINEIAKIVASYNQICLGQISE</sequence>
<evidence type="ECO:0000313" key="2">
    <source>
        <dbReference type="Proteomes" id="UP000289734"/>
    </source>
</evidence>
<dbReference type="AlphaFoldDB" id="A0A4Q1KSH1"/>
<comment type="caution">
    <text evidence="1">The sequence shown here is derived from an EMBL/GenBank/DDBJ whole genome shotgun (WGS) entry which is preliminary data.</text>
</comment>